<dbReference type="AlphaFoldDB" id="A0AAW1MAS9"/>
<feature type="transmembrane region" description="Helical" evidence="4">
    <location>
        <begin position="6"/>
        <end position="26"/>
    </location>
</feature>
<proteinExistence type="inferred from homology"/>
<dbReference type="GO" id="GO:0004867">
    <property type="term" value="F:serine-type endopeptidase inhibitor activity"/>
    <property type="evidence" value="ECO:0007669"/>
    <property type="project" value="UniProtKB-KW"/>
</dbReference>
<keyword evidence="2" id="KW-0646">Protease inhibitor</keyword>
<dbReference type="InterPro" id="IPR051391">
    <property type="entry name" value="Protease_inhibitor_I20"/>
</dbReference>
<evidence type="ECO:0000313" key="5">
    <source>
        <dbReference type="EMBL" id="KAK9743282.1"/>
    </source>
</evidence>
<evidence type="ECO:0000256" key="1">
    <source>
        <dbReference type="ARBA" id="ARBA00007766"/>
    </source>
</evidence>
<keyword evidence="3" id="KW-0722">Serine protease inhibitor</keyword>
<name>A0AAW1MAS9_SAPOF</name>
<evidence type="ECO:0000256" key="4">
    <source>
        <dbReference type="SAM" id="Phobius"/>
    </source>
</evidence>
<evidence type="ECO:0000256" key="2">
    <source>
        <dbReference type="ARBA" id="ARBA00022690"/>
    </source>
</evidence>
<keyword evidence="6" id="KW-1185">Reference proteome</keyword>
<keyword evidence="4" id="KW-0472">Membrane</keyword>
<dbReference type="PANTHER" id="PTHR33832">
    <property type="entry name" value="SERINE-TYPE ENDOPEPTIDASE INHIBITOR"/>
    <property type="match status" value="1"/>
</dbReference>
<protein>
    <submittedName>
        <fullName evidence="5">Uncharacterized protein</fullName>
    </submittedName>
</protein>
<dbReference type="EMBL" id="JBDFQZ010000003">
    <property type="protein sequence ID" value="KAK9743282.1"/>
    <property type="molecule type" value="Genomic_DNA"/>
</dbReference>
<keyword evidence="4" id="KW-1133">Transmembrane helix</keyword>
<evidence type="ECO:0000313" key="6">
    <source>
        <dbReference type="Proteomes" id="UP001443914"/>
    </source>
</evidence>
<keyword evidence="4" id="KW-0812">Transmembrane</keyword>
<dbReference type="Proteomes" id="UP001443914">
    <property type="component" value="Unassembled WGS sequence"/>
</dbReference>
<dbReference type="Pfam" id="PF02428">
    <property type="entry name" value="Prot_inhib_II"/>
    <property type="match status" value="1"/>
</dbReference>
<accession>A0AAW1MAS9</accession>
<comment type="similarity">
    <text evidence="1">Belongs to the protease inhibitor I20 (potato type II proteinase inhibitor) family.</text>
</comment>
<organism evidence="5 6">
    <name type="scientific">Saponaria officinalis</name>
    <name type="common">Common soapwort</name>
    <name type="synonym">Lychnis saponaria</name>
    <dbReference type="NCBI Taxonomy" id="3572"/>
    <lineage>
        <taxon>Eukaryota</taxon>
        <taxon>Viridiplantae</taxon>
        <taxon>Streptophyta</taxon>
        <taxon>Embryophyta</taxon>
        <taxon>Tracheophyta</taxon>
        <taxon>Spermatophyta</taxon>
        <taxon>Magnoliopsida</taxon>
        <taxon>eudicotyledons</taxon>
        <taxon>Gunneridae</taxon>
        <taxon>Pentapetalae</taxon>
        <taxon>Caryophyllales</taxon>
        <taxon>Caryophyllaceae</taxon>
        <taxon>Caryophylleae</taxon>
        <taxon>Saponaria</taxon>
    </lineage>
</organism>
<reference evidence="5" key="1">
    <citation type="submission" date="2024-03" db="EMBL/GenBank/DDBJ databases">
        <title>WGS assembly of Saponaria officinalis var. Norfolk2.</title>
        <authorList>
            <person name="Jenkins J."/>
            <person name="Shu S."/>
            <person name="Grimwood J."/>
            <person name="Barry K."/>
            <person name="Goodstein D."/>
            <person name="Schmutz J."/>
            <person name="Leebens-Mack J."/>
            <person name="Osbourn A."/>
        </authorList>
    </citation>
    <scope>NUCLEOTIDE SEQUENCE [LARGE SCALE GENOMIC DNA]</scope>
    <source>
        <strain evidence="5">JIC</strain>
    </source>
</reference>
<comment type="caution">
    <text evidence="5">The sequence shown here is derived from an EMBL/GenBank/DDBJ whole genome shotgun (WGS) entry which is preliminary data.</text>
</comment>
<evidence type="ECO:0000256" key="3">
    <source>
        <dbReference type="ARBA" id="ARBA00022900"/>
    </source>
</evidence>
<dbReference type="SUPFAM" id="SSF100897">
    <property type="entry name" value="Plant proteinase inhibitors"/>
    <property type="match status" value="1"/>
</dbReference>
<gene>
    <name evidence="5" type="ORF">RND81_03G228900</name>
</gene>
<sequence>MANNKITIAALLLVFGVVLMIGVENVQNVDARFKLRASICYDDMYLDYMTCPSTGDAHLTPKCSCDEAHPGCTFYFLDGSTHQC</sequence>
<dbReference type="InterPro" id="IPR003465">
    <property type="entry name" value="Prot_inh_I20"/>
</dbReference>
<dbReference type="PANTHER" id="PTHR33832:SF15">
    <property type="entry name" value="SERINE-TYPE ENDOPEPTIDASE INHIBITOR"/>
    <property type="match status" value="1"/>
</dbReference>